<gene>
    <name evidence="2" type="ORF">ACFQ16_23290</name>
</gene>
<protein>
    <submittedName>
        <fullName evidence="2">Trypsin-like peptidase domain-containing protein</fullName>
    </submittedName>
</protein>
<organism evidence="2 3">
    <name type="scientific">Saccharopolyspora rosea</name>
    <dbReference type="NCBI Taxonomy" id="524884"/>
    <lineage>
        <taxon>Bacteria</taxon>
        <taxon>Bacillati</taxon>
        <taxon>Actinomycetota</taxon>
        <taxon>Actinomycetes</taxon>
        <taxon>Pseudonocardiales</taxon>
        <taxon>Pseudonocardiaceae</taxon>
        <taxon>Saccharopolyspora</taxon>
    </lineage>
</organism>
<reference evidence="3" key="1">
    <citation type="journal article" date="2019" name="Int. J. Syst. Evol. Microbiol.">
        <title>The Global Catalogue of Microorganisms (GCM) 10K type strain sequencing project: providing services to taxonomists for standard genome sequencing and annotation.</title>
        <authorList>
            <consortium name="The Broad Institute Genomics Platform"/>
            <consortium name="The Broad Institute Genome Sequencing Center for Infectious Disease"/>
            <person name="Wu L."/>
            <person name="Ma J."/>
        </authorList>
    </citation>
    <scope>NUCLEOTIDE SEQUENCE [LARGE SCALE GENOMIC DNA]</scope>
    <source>
        <strain evidence="3">CCUG 56401</strain>
    </source>
</reference>
<evidence type="ECO:0000256" key="1">
    <source>
        <dbReference type="SAM" id="SignalP"/>
    </source>
</evidence>
<name>A0ABW3FW48_9PSEU</name>
<proteinExistence type="predicted"/>
<dbReference type="SUPFAM" id="SSF50494">
    <property type="entry name" value="Trypsin-like serine proteases"/>
    <property type="match status" value="1"/>
</dbReference>
<feature type="signal peptide" evidence="1">
    <location>
        <begin position="1"/>
        <end position="21"/>
    </location>
</feature>
<sequence length="269" mass="27531">MAWLTAALGVAVTALSGTASAAPQWAPAATAAVHPGVQTYTNGGQCTANFVYSDGSHVYLGQAAHCASTGNSNQTNGCDTPSLPLGTPVTVTGASRPGKLVYSSWLTMQAQHEKNPDTCAYNDLALIQLDPADTGKVNPSIPFWGGPTALAAGAAKGGKVVSYGNSKLRAGISLLSPKQGQILDEQGGGWSHTVLTVTPGIPGDSGSAFLDSSGRALGILSTLNILPTTGSNGVGDVARELDYMHTHSQFRDVELVPGTEKFRGTINLP</sequence>
<evidence type="ECO:0000313" key="2">
    <source>
        <dbReference type="EMBL" id="MFD0922681.1"/>
    </source>
</evidence>
<dbReference type="Proteomes" id="UP001597018">
    <property type="component" value="Unassembled WGS sequence"/>
</dbReference>
<dbReference type="RefSeq" id="WP_345601639.1">
    <property type="nucleotide sequence ID" value="NZ_BAABLT010000042.1"/>
</dbReference>
<dbReference type="EMBL" id="JBHTIW010000023">
    <property type="protein sequence ID" value="MFD0922681.1"/>
    <property type="molecule type" value="Genomic_DNA"/>
</dbReference>
<keyword evidence="3" id="KW-1185">Reference proteome</keyword>
<accession>A0ABW3FW48</accession>
<keyword evidence="1" id="KW-0732">Signal</keyword>
<feature type="chain" id="PRO_5046990663" evidence="1">
    <location>
        <begin position="22"/>
        <end position="269"/>
    </location>
</feature>
<evidence type="ECO:0000313" key="3">
    <source>
        <dbReference type="Proteomes" id="UP001597018"/>
    </source>
</evidence>
<comment type="caution">
    <text evidence="2">The sequence shown here is derived from an EMBL/GenBank/DDBJ whole genome shotgun (WGS) entry which is preliminary data.</text>
</comment>
<dbReference type="InterPro" id="IPR009003">
    <property type="entry name" value="Peptidase_S1_PA"/>
</dbReference>